<dbReference type="AlphaFoldDB" id="A0A0P1KW73"/>
<dbReference type="OrthoDB" id="1914839at2759"/>
<dbReference type="Proteomes" id="UP000236544">
    <property type="component" value="Unassembled WGS sequence"/>
</dbReference>
<dbReference type="Gene3D" id="1.25.40.10">
    <property type="entry name" value="Tetratricopeptide repeat domain"/>
    <property type="match status" value="2"/>
</dbReference>
<evidence type="ECO:0000256" key="1">
    <source>
        <dbReference type="PROSITE-ProRule" id="PRU00339"/>
    </source>
</evidence>
<dbReference type="Pfam" id="PF13181">
    <property type="entry name" value="TPR_8"/>
    <property type="match status" value="1"/>
</dbReference>
<accession>A0A0P1KW73</accession>
<dbReference type="InterPro" id="IPR019734">
    <property type="entry name" value="TPR_rpt"/>
</dbReference>
<gene>
    <name evidence="2" type="ORF">LAQU0_S13e02916g</name>
</gene>
<proteinExistence type="predicted"/>
<reference evidence="3" key="1">
    <citation type="submission" date="2015-10" db="EMBL/GenBank/DDBJ databases">
        <authorList>
            <person name="Devillers H."/>
        </authorList>
    </citation>
    <scope>NUCLEOTIDE SEQUENCE [LARGE SCALE GENOMIC DNA]</scope>
</reference>
<dbReference type="EMBL" id="LN890566">
    <property type="protein sequence ID" value="CUS24084.1"/>
    <property type="molecule type" value="Genomic_DNA"/>
</dbReference>
<evidence type="ECO:0000313" key="2">
    <source>
        <dbReference type="EMBL" id="CUS24084.1"/>
    </source>
</evidence>
<protein>
    <submittedName>
        <fullName evidence="2">LAQU0S13e02916g1_1</fullName>
    </submittedName>
</protein>
<name>A0A0P1KW73_9SACH</name>
<organism evidence="2 3">
    <name type="scientific">Lachancea quebecensis</name>
    <dbReference type="NCBI Taxonomy" id="1654605"/>
    <lineage>
        <taxon>Eukaryota</taxon>
        <taxon>Fungi</taxon>
        <taxon>Dikarya</taxon>
        <taxon>Ascomycota</taxon>
        <taxon>Saccharomycotina</taxon>
        <taxon>Saccharomycetes</taxon>
        <taxon>Saccharomycetales</taxon>
        <taxon>Saccharomycetaceae</taxon>
        <taxon>Lachancea</taxon>
    </lineage>
</organism>
<evidence type="ECO:0000313" key="3">
    <source>
        <dbReference type="Proteomes" id="UP000236544"/>
    </source>
</evidence>
<dbReference type="SUPFAM" id="SSF48452">
    <property type="entry name" value="TPR-like"/>
    <property type="match status" value="1"/>
</dbReference>
<dbReference type="CDD" id="cd24142">
    <property type="entry name" value="ACL4-like"/>
    <property type="match status" value="1"/>
</dbReference>
<feature type="repeat" description="TPR" evidence="1">
    <location>
        <begin position="42"/>
        <end position="75"/>
    </location>
</feature>
<sequence length="378" mass="42312">MSQLESAVTQAKSFLAENNSKEALKVLKPLKKSLKSTNSSNVELLQVFADAYLDDGQLEKAYPLLVKACELDPNGMIGGSDKYFTLGQVAGGEDGIRLLMQGIESVSQQAGDVLRQDQADKIVNGLLSMIEIWMTDLCMKPNAENQCEELITKAMEVSDNKSPEAWVTLGSIRISQQRFDDAVGAFTQSWRFFQDKKTKIEEAIESGDATHTEFVELLQPLLNLAKMCIEMGLYEISLEILVAIKDVDEDNLEGLYLEGFTHYLICKLELFRHKNPNIVLNSENVYEFNQHFPELPLELSTESIGEHVREARLALTYMIKLAENSDLRDEVMVELTDGANSLLTELGGPVDISELIRSRKGEEVGDDEDIEFEETEEA</sequence>
<dbReference type="InterPro" id="IPR011990">
    <property type="entry name" value="TPR-like_helical_dom_sf"/>
</dbReference>
<dbReference type="PROSITE" id="PS50005">
    <property type="entry name" value="TPR"/>
    <property type="match status" value="1"/>
</dbReference>
<keyword evidence="1" id="KW-0802">TPR repeat</keyword>
<keyword evidence="3" id="KW-1185">Reference proteome</keyword>